<name>A0A1W1BFG1_9ZZZZ</name>
<sequence>MLSLFAFIVVILILVGVHEFGHFWVAKKCDVKVLKFSIGFGPVIKKWQKGETEFVLSAIPLGGFVKMLDKREGEVADEENHREFNQKSVYQRFAIVIAGPLANLLFAIFLLIIVNFVGIQQLKPIIGSVIPNTPAFVAGLKDNDRIISINNHKITGVSNVLSEIINNIDEKSISIEVKKDNSLIFNYQLFLPKGLFKNPKEDVFKILGFNFALPTLPPVINKIVAKSPAEVAGILVGDEIIKINQTEVKSWKYFVEIIQQNPNKLLKVLIKRNNKIININLTPDSEAKVGVQVFVPKGFLDDYFVIEKKSFFDAIQSAVLRTYNLSITTLKFIGKMIMGNASIEHISGPVSIANYAGQSFNLGFVAFLSFLAMISISLGVLNLLPIPMLDGGHLLFYFIEIIKGSPVNDVFQILFQKVGLLFILSLMTIAVYNDVLLFIK</sequence>
<dbReference type="GO" id="GO:0004222">
    <property type="term" value="F:metalloendopeptidase activity"/>
    <property type="evidence" value="ECO:0007669"/>
    <property type="project" value="InterPro"/>
</dbReference>
<proteinExistence type="predicted"/>
<feature type="transmembrane region" description="Helical" evidence="10">
    <location>
        <begin position="362"/>
        <end position="384"/>
    </location>
</feature>
<keyword evidence="7 10" id="KW-1133">Transmembrane helix</keyword>
<dbReference type="NCBIfam" id="TIGR00054">
    <property type="entry name" value="RIP metalloprotease RseP"/>
    <property type="match status" value="1"/>
</dbReference>
<keyword evidence="4 10" id="KW-0812">Transmembrane</keyword>
<dbReference type="AlphaFoldDB" id="A0A1W1BFG1"/>
<comment type="subcellular location">
    <subcellularLocation>
        <location evidence="2">Membrane</location>
        <topology evidence="2">Multi-pass membrane protein</topology>
    </subcellularLocation>
</comment>
<dbReference type="PROSITE" id="PS50106">
    <property type="entry name" value="PDZ"/>
    <property type="match status" value="1"/>
</dbReference>
<dbReference type="PANTHER" id="PTHR42837:SF2">
    <property type="entry name" value="MEMBRANE METALLOPROTEASE ARASP2, CHLOROPLASTIC-RELATED"/>
    <property type="match status" value="1"/>
</dbReference>
<evidence type="ECO:0000256" key="8">
    <source>
        <dbReference type="ARBA" id="ARBA00023049"/>
    </source>
</evidence>
<evidence type="ECO:0000313" key="12">
    <source>
        <dbReference type="EMBL" id="SFV52239.1"/>
    </source>
</evidence>
<comment type="cofactor">
    <cofactor evidence="1">
        <name>Zn(2+)</name>
        <dbReference type="ChEBI" id="CHEBI:29105"/>
    </cofactor>
</comment>
<accession>A0A1W1BFG1</accession>
<evidence type="ECO:0000256" key="9">
    <source>
        <dbReference type="ARBA" id="ARBA00023136"/>
    </source>
</evidence>
<feature type="transmembrane region" description="Helical" evidence="10">
    <location>
        <begin position="418"/>
        <end position="439"/>
    </location>
</feature>
<evidence type="ECO:0000256" key="5">
    <source>
        <dbReference type="ARBA" id="ARBA00022801"/>
    </source>
</evidence>
<dbReference type="Gene3D" id="2.30.42.10">
    <property type="match status" value="2"/>
</dbReference>
<evidence type="ECO:0000256" key="7">
    <source>
        <dbReference type="ARBA" id="ARBA00022989"/>
    </source>
</evidence>
<reference evidence="12" key="1">
    <citation type="submission" date="2016-10" db="EMBL/GenBank/DDBJ databases">
        <authorList>
            <person name="de Groot N.N."/>
        </authorList>
    </citation>
    <scope>NUCLEOTIDE SEQUENCE</scope>
</reference>
<dbReference type="InterPro" id="IPR041489">
    <property type="entry name" value="PDZ_6"/>
</dbReference>
<dbReference type="PANTHER" id="PTHR42837">
    <property type="entry name" value="REGULATOR OF SIGMA-E PROTEASE RSEP"/>
    <property type="match status" value="1"/>
</dbReference>
<dbReference type="EMBL" id="FPHJ01000004">
    <property type="protein sequence ID" value="SFV52239.1"/>
    <property type="molecule type" value="Genomic_DNA"/>
</dbReference>
<keyword evidence="5" id="KW-0378">Hydrolase</keyword>
<dbReference type="CDD" id="cd06163">
    <property type="entry name" value="S2P-M50_PDZ_RseP-like"/>
    <property type="match status" value="1"/>
</dbReference>
<keyword evidence="6" id="KW-0862">Zinc</keyword>
<dbReference type="InterPro" id="IPR001478">
    <property type="entry name" value="PDZ"/>
</dbReference>
<keyword evidence="3 12" id="KW-0645">Protease</keyword>
<organism evidence="12">
    <name type="scientific">hydrothermal vent metagenome</name>
    <dbReference type="NCBI Taxonomy" id="652676"/>
    <lineage>
        <taxon>unclassified sequences</taxon>
        <taxon>metagenomes</taxon>
        <taxon>ecological metagenomes</taxon>
    </lineage>
</organism>
<dbReference type="GO" id="GO:0016020">
    <property type="term" value="C:membrane"/>
    <property type="evidence" value="ECO:0007669"/>
    <property type="project" value="UniProtKB-SubCell"/>
</dbReference>
<dbReference type="SMART" id="SM00228">
    <property type="entry name" value="PDZ"/>
    <property type="match status" value="2"/>
</dbReference>
<keyword evidence="9 10" id="KW-0472">Membrane</keyword>
<dbReference type="SUPFAM" id="SSF50156">
    <property type="entry name" value="PDZ domain-like"/>
    <property type="match status" value="2"/>
</dbReference>
<evidence type="ECO:0000256" key="2">
    <source>
        <dbReference type="ARBA" id="ARBA00004141"/>
    </source>
</evidence>
<dbReference type="Pfam" id="PF02163">
    <property type="entry name" value="Peptidase_M50"/>
    <property type="match status" value="1"/>
</dbReference>
<keyword evidence="8 12" id="KW-0482">Metalloprotease</keyword>
<evidence type="ECO:0000256" key="3">
    <source>
        <dbReference type="ARBA" id="ARBA00022670"/>
    </source>
</evidence>
<evidence type="ECO:0000259" key="11">
    <source>
        <dbReference type="PROSITE" id="PS50106"/>
    </source>
</evidence>
<evidence type="ECO:0000256" key="4">
    <source>
        <dbReference type="ARBA" id="ARBA00022692"/>
    </source>
</evidence>
<gene>
    <name evidence="12" type="ORF">MNB_SUP05-5-627</name>
</gene>
<dbReference type="InterPro" id="IPR008915">
    <property type="entry name" value="Peptidase_M50"/>
</dbReference>
<evidence type="ECO:0000256" key="6">
    <source>
        <dbReference type="ARBA" id="ARBA00022833"/>
    </source>
</evidence>
<evidence type="ECO:0000256" key="1">
    <source>
        <dbReference type="ARBA" id="ARBA00001947"/>
    </source>
</evidence>
<feature type="domain" description="PDZ" evidence="11">
    <location>
        <begin position="195"/>
        <end position="285"/>
    </location>
</feature>
<dbReference type="GO" id="GO:0006508">
    <property type="term" value="P:proteolysis"/>
    <property type="evidence" value="ECO:0007669"/>
    <property type="project" value="UniProtKB-KW"/>
</dbReference>
<dbReference type="CDD" id="cd23081">
    <property type="entry name" value="cpPDZ_EcRseP-like"/>
    <property type="match status" value="1"/>
</dbReference>
<dbReference type="InterPro" id="IPR004387">
    <property type="entry name" value="Pept_M50_Zn"/>
</dbReference>
<dbReference type="Pfam" id="PF17820">
    <property type="entry name" value="PDZ_6"/>
    <property type="match status" value="2"/>
</dbReference>
<protein>
    <submittedName>
        <fullName evidence="12">Membrane-associated zinc metalloprotease</fullName>
    </submittedName>
</protein>
<feature type="transmembrane region" description="Helical" evidence="10">
    <location>
        <begin position="93"/>
        <end position="117"/>
    </location>
</feature>
<evidence type="ECO:0000256" key="10">
    <source>
        <dbReference type="SAM" id="Phobius"/>
    </source>
</evidence>
<dbReference type="InterPro" id="IPR036034">
    <property type="entry name" value="PDZ_sf"/>
</dbReference>